<evidence type="ECO:0000256" key="1">
    <source>
        <dbReference type="SAM" id="MobiDB-lite"/>
    </source>
</evidence>
<gene>
    <name evidence="3" type="ORF">JR316_004368</name>
</gene>
<protein>
    <recommendedName>
        <fullName evidence="2">C2H2-type domain-containing protein</fullName>
    </recommendedName>
</protein>
<feature type="region of interest" description="Disordered" evidence="1">
    <location>
        <begin position="96"/>
        <end position="138"/>
    </location>
</feature>
<name>A0A8H8CLL7_PSICU</name>
<sequence>MDNFARLAVIQGLIPAAQNTQPRVGDDRRRYAVYFSSRPSLLPKASETDAGSTWTFSASELPRSGSSGSSNNTSVESGVMTPAKRIVDSYRARHSLEQISQTSSGSSYSSEYSQTNSSNKSSPFESRPFPTGTLKPKLRRSRHEALLTALQEAQNIANVRNLGPHETIACPRSGCHDLLPGIHALAYHLDIHDIHDCTIGCNRCKDRFEDQTALRLHQCNKSHVFALPSISAFPLRYGFQKVVALLHKTL</sequence>
<organism evidence="3">
    <name type="scientific">Psilocybe cubensis</name>
    <name type="common">Psychedelic mushroom</name>
    <name type="synonym">Stropharia cubensis</name>
    <dbReference type="NCBI Taxonomy" id="181762"/>
    <lineage>
        <taxon>Eukaryota</taxon>
        <taxon>Fungi</taxon>
        <taxon>Dikarya</taxon>
        <taxon>Basidiomycota</taxon>
        <taxon>Agaricomycotina</taxon>
        <taxon>Agaricomycetes</taxon>
        <taxon>Agaricomycetidae</taxon>
        <taxon>Agaricales</taxon>
        <taxon>Agaricineae</taxon>
        <taxon>Strophariaceae</taxon>
        <taxon>Psilocybe</taxon>
    </lineage>
</organism>
<dbReference type="EMBL" id="JAFIQS010000004">
    <property type="protein sequence ID" value="KAG5169986.1"/>
    <property type="molecule type" value="Genomic_DNA"/>
</dbReference>
<dbReference type="PROSITE" id="PS00028">
    <property type="entry name" value="ZINC_FINGER_C2H2_1"/>
    <property type="match status" value="1"/>
</dbReference>
<feature type="region of interest" description="Disordered" evidence="1">
    <location>
        <begin position="57"/>
        <end position="81"/>
    </location>
</feature>
<dbReference type="OrthoDB" id="3258262at2759"/>
<evidence type="ECO:0000259" key="2">
    <source>
        <dbReference type="PROSITE" id="PS00028"/>
    </source>
</evidence>
<proteinExistence type="predicted"/>
<evidence type="ECO:0000313" key="3">
    <source>
        <dbReference type="EMBL" id="KAG5169986.1"/>
    </source>
</evidence>
<feature type="domain" description="C2H2-type" evidence="2">
    <location>
        <begin position="201"/>
        <end position="223"/>
    </location>
</feature>
<dbReference type="InterPro" id="IPR013087">
    <property type="entry name" value="Znf_C2H2_type"/>
</dbReference>
<comment type="caution">
    <text evidence="3">The sequence shown here is derived from an EMBL/GenBank/DDBJ whole genome shotgun (WGS) entry which is preliminary data.</text>
</comment>
<feature type="compositionally biased region" description="Low complexity" evidence="1">
    <location>
        <begin position="57"/>
        <end position="77"/>
    </location>
</feature>
<feature type="compositionally biased region" description="Low complexity" evidence="1">
    <location>
        <begin position="100"/>
        <end position="122"/>
    </location>
</feature>
<reference evidence="3" key="1">
    <citation type="submission" date="2021-02" db="EMBL/GenBank/DDBJ databases">
        <title>Psilocybe cubensis genome.</title>
        <authorList>
            <person name="Mckernan K.J."/>
            <person name="Crawford S."/>
            <person name="Trippe A."/>
            <person name="Kane L.T."/>
            <person name="Mclaughlin S."/>
        </authorList>
    </citation>
    <scope>NUCLEOTIDE SEQUENCE [LARGE SCALE GENOMIC DNA]</scope>
    <source>
        <strain evidence="3">MGC-MH-2018</strain>
    </source>
</reference>
<dbReference type="AlphaFoldDB" id="A0A8H8CLL7"/>
<accession>A0A8H8CLL7</accession>